<dbReference type="CDD" id="cd16917">
    <property type="entry name" value="HATPase_UhpB-NarQ-NarX-like"/>
    <property type="match status" value="1"/>
</dbReference>
<dbReference type="InterPro" id="IPR011712">
    <property type="entry name" value="Sig_transdc_His_kin_sub3_dim/P"/>
</dbReference>
<sequence>MVATSLLGALDALDDDEPVRPRTTRDWVVDSLTFLFATGFAIAVTAQEFYGWGADGVRRGPAWLLCVDLALSLVLCVALWWRRRRPVSLALLGVLFGVFSAASGGAALIILFSVAVHRRFPVAAALTALNVAPTLVYAAVRPDPAIGYWATIAWTAVFASINLLWGSLIRSRRQLVRSLRDRAERAEAEQQLRVAQARQLERTRIAREMHDVLAHRISLLSLHAGALEIRPDAPAAEVAKAAGVIRASAHQALQDLREVIGVLREPAPTGEPERPQPTLADLTALVEESRAAGTRVTLELPDGPENPPDAVGRTAYRMVQEGLTNARKHAPGALVTVSVAGVPGSGLTIRVRNPGPLTVGAPVLPGAGTGLVGLTERATLAGGRLDHRREPGGGFTLEAWLPWPKT</sequence>
<feature type="transmembrane region" description="Helical" evidence="10">
    <location>
        <begin position="31"/>
        <end position="50"/>
    </location>
</feature>
<feature type="domain" description="Histidine kinase/HSP90-like ATPase" evidence="11">
    <location>
        <begin position="314"/>
        <end position="403"/>
    </location>
</feature>
<keyword evidence="7" id="KW-0067">ATP-binding</keyword>
<keyword evidence="3" id="KW-0597">Phosphoprotein</keyword>
<keyword evidence="10" id="KW-0812">Transmembrane</keyword>
<feature type="transmembrane region" description="Helical" evidence="10">
    <location>
        <begin position="146"/>
        <end position="165"/>
    </location>
</feature>
<dbReference type="Proteomes" id="UP001240236">
    <property type="component" value="Unassembled WGS sequence"/>
</dbReference>
<organism evidence="13 14">
    <name type="scientific">Catenuloplanes indicus</name>
    <dbReference type="NCBI Taxonomy" id="137267"/>
    <lineage>
        <taxon>Bacteria</taxon>
        <taxon>Bacillati</taxon>
        <taxon>Actinomycetota</taxon>
        <taxon>Actinomycetes</taxon>
        <taxon>Micromonosporales</taxon>
        <taxon>Micromonosporaceae</taxon>
        <taxon>Catenuloplanes</taxon>
    </lineage>
</organism>
<comment type="catalytic activity">
    <reaction evidence="1">
        <text>ATP + protein L-histidine = ADP + protein N-phospho-L-histidine.</text>
        <dbReference type="EC" id="2.7.13.3"/>
    </reaction>
</comment>
<keyword evidence="6 13" id="KW-0418">Kinase</keyword>
<evidence type="ECO:0000256" key="10">
    <source>
        <dbReference type="SAM" id="Phobius"/>
    </source>
</evidence>
<dbReference type="Pfam" id="PF02518">
    <property type="entry name" value="HATPase_c"/>
    <property type="match status" value="1"/>
</dbReference>
<dbReference type="GO" id="GO:0005524">
    <property type="term" value="F:ATP binding"/>
    <property type="evidence" value="ECO:0007669"/>
    <property type="project" value="UniProtKB-KW"/>
</dbReference>
<dbReference type="GO" id="GO:0046983">
    <property type="term" value="F:protein dimerization activity"/>
    <property type="evidence" value="ECO:0007669"/>
    <property type="project" value="InterPro"/>
</dbReference>
<dbReference type="GO" id="GO:0000155">
    <property type="term" value="F:phosphorelay sensor kinase activity"/>
    <property type="evidence" value="ECO:0007669"/>
    <property type="project" value="InterPro"/>
</dbReference>
<evidence type="ECO:0000259" key="11">
    <source>
        <dbReference type="Pfam" id="PF02518"/>
    </source>
</evidence>
<name>A0AAE3VZS2_9ACTN</name>
<dbReference type="InterPro" id="IPR003594">
    <property type="entry name" value="HATPase_dom"/>
</dbReference>
<evidence type="ECO:0000256" key="7">
    <source>
        <dbReference type="ARBA" id="ARBA00022840"/>
    </source>
</evidence>
<keyword evidence="8" id="KW-0902">Two-component regulatory system</keyword>
<dbReference type="InterPro" id="IPR036259">
    <property type="entry name" value="MFS_trans_sf"/>
</dbReference>
<keyword evidence="9" id="KW-0175">Coiled coil</keyword>
<protein>
    <recommendedName>
        <fullName evidence="2">histidine kinase</fullName>
        <ecNumber evidence="2">2.7.13.3</ecNumber>
    </recommendedName>
</protein>
<evidence type="ECO:0000313" key="13">
    <source>
        <dbReference type="EMBL" id="MDQ0367288.1"/>
    </source>
</evidence>
<dbReference type="EMBL" id="JAUSUZ010000001">
    <property type="protein sequence ID" value="MDQ0367288.1"/>
    <property type="molecule type" value="Genomic_DNA"/>
</dbReference>
<evidence type="ECO:0000256" key="3">
    <source>
        <dbReference type="ARBA" id="ARBA00022553"/>
    </source>
</evidence>
<feature type="transmembrane region" description="Helical" evidence="10">
    <location>
        <begin position="62"/>
        <end position="81"/>
    </location>
</feature>
<evidence type="ECO:0000256" key="2">
    <source>
        <dbReference type="ARBA" id="ARBA00012438"/>
    </source>
</evidence>
<accession>A0AAE3VZS2</accession>
<dbReference type="InterPro" id="IPR050482">
    <property type="entry name" value="Sensor_HK_TwoCompSys"/>
</dbReference>
<reference evidence="13 14" key="1">
    <citation type="submission" date="2023-07" db="EMBL/GenBank/DDBJ databases">
        <title>Sequencing the genomes of 1000 actinobacteria strains.</title>
        <authorList>
            <person name="Klenk H.-P."/>
        </authorList>
    </citation>
    <scope>NUCLEOTIDE SEQUENCE [LARGE SCALE GENOMIC DNA]</scope>
    <source>
        <strain evidence="13 14">DSM 44709</strain>
    </source>
</reference>
<evidence type="ECO:0000256" key="8">
    <source>
        <dbReference type="ARBA" id="ARBA00023012"/>
    </source>
</evidence>
<evidence type="ECO:0000256" key="6">
    <source>
        <dbReference type="ARBA" id="ARBA00022777"/>
    </source>
</evidence>
<evidence type="ECO:0000259" key="12">
    <source>
        <dbReference type="Pfam" id="PF07730"/>
    </source>
</evidence>
<dbReference type="PANTHER" id="PTHR24421:SF10">
    <property type="entry name" value="NITRATE_NITRITE SENSOR PROTEIN NARQ"/>
    <property type="match status" value="1"/>
</dbReference>
<dbReference type="RefSeq" id="WP_307241236.1">
    <property type="nucleotide sequence ID" value="NZ_JAUSUZ010000001.1"/>
</dbReference>
<evidence type="ECO:0000313" key="14">
    <source>
        <dbReference type="Proteomes" id="UP001240236"/>
    </source>
</evidence>
<dbReference type="PANTHER" id="PTHR24421">
    <property type="entry name" value="NITRATE/NITRITE SENSOR PROTEIN NARX-RELATED"/>
    <property type="match status" value="1"/>
</dbReference>
<keyword evidence="10" id="KW-1133">Transmembrane helix</keyword>
<comment type="caution">
    <text evidence="13">The sequence shown here is derived from an EMBL/GenBank/DDBJ whole genome shotgun (WGS) entry which is preliminary data.</text>
</comment>
<dbReference type="EC" id="2.7.13.3" evidence="2"/>
<evidence type="ECO:0000256" key="4">
    <source>
        <dbReference type="ARBA" id="ARBA00022679"/>
    </source>
</evidence>
<proteinExistence type="predicted"/>
<dbReference type="SUPFAM" id="SSF55874">
    <property type="entry name" value="ATPase domain of HSP90 chaperone/DNA topoisomerase II/histidine kinase"/>
    <property type="match status" value="1"/>
</dbReference>
<feature type="transmembrane region" description="Helical" evidence="10">
    <location>
        <begin position="120"/>
        <end position="140"/>
    </location>
</feature>
<keyword evidence="14" id="KW-1185">Reference proteome</keyword>
<feature type="coiled-coil region" evidence="9">
    <location>
        <begin position="169"/>
        <end position="200"/>
    </location>
</feature>
<keyword evidence="4" id="KW-0808">Transferase</keyword>
<evidence type="ECO:0000256" key="5">
    <source>
        <dbReference type="ARBA" id="ARBA00022741"/>
    </source>
</evidence>
<evidence type="ECO:0000256" key="1">
    <source>
        <dbReference type="ARBA" id="ARBA00000085"/>
    </source>
</evidence>
<dbReference type="SUPFAM" id="SSF103473">
    <property type="entry name" value="MFS general substrate transporter"/>
    <property type="match status" value="1"/>
</dbReference>
<dbReference type="Gene3D" id="1.20.5.1930">
    <property type="match status" value="1"/>
</dbReference>
<dbReference type="GO" id="GO:0016020">
    <property type="term" value="C:membrane"/>
    <property type="evidence" value="ECO:0007669"/>
    <property type="project" value="InterPro"/>
</dbReference>
<dbReference type="InterPro" id="IPR036890">
    <property type="entry name" value="HATPase_C_sf"/>
</dbReference>
<feature type="domain" description="Signal transduction histidine kinase subgroup 3 dimerisation and phosphoacceptor" evidence="12">
    <location>
        <begin position="201"/>
        <end position="266"/>
    </location>
</feature>
<evidence type="ECO:0000256" key="9">
    <source>
        <dbReference type="SAM" id="Coils"/>
    </source>
</evidence>
<keyword evidence="10" id="KW-0472">Membrane</keyword>
<dbReference type="AlphaFoldDB" id="A0AAE3VZS2"/>
<feature type="transmembrane region" description="Helical" evidence="10">
    <location>
        <begin position="87"/>
        <end position="113"/>
    </location>
</feature>
<dbReference type="Pfam" id="PF07730">
    <property type="entry name" value="HisKA_3"/>
    <property type="match status" value="1"/>
</dbReference>
<gene>
    <name evidence="13" type="ORF">J2S42_003957</name>
</gene>
<dbReference type="Gene3D" id="3.30.565.10">
    <property type="entry name" value="Histidine kinase-like ATPase, C-terminal domain"/>
    <property type="match status" value="1"/>
</dbReference>
<keyword evidence="5" id="KW-0547">Nucleotide-binding</keyword>